<organism evidence="5 6">
    <name type="scientific">Propionispira arboris</name>
    <dbReference type="NCBI Taxonomy" id="84035"/>
    <lineage>
        <taxon>Bacteria</taxon>
        <taxon>Bacillati</taxon>
        <taxon>Bacillota</taxon>
        <taxon>Negativicutes</taxon>
        <taxon>Selenomonadales</taxon>
        <taxon>Selenomonadaceae</taxon>
        <taxon>Propionispira</taxon>
    </lineage>
</organism>
<evidence type="ECO:0000313" key="5">
    <source>
        <dbReference type="EMBL" id="SEI99304.1"/>
    </source>
</evidence>
<protein>
    <submittedName>
        <fullName evidence="5">PucR C-terminal helix-turn-helix domain-containing protein</fullName>
    </submittedName>
</protein>
<dbReference type="Pfam" id="PF07905">
    <property type="entry name" value="PucR"/>
    <property type="match status" value="1"/>
</dbReference>
<dbReference type="STRING" id="84035.SAMN05660742_102201"/>
<dbReference type="InterPro" id="IPR051448">
    <property type="entry name" value="CdaR-like_regulators"/>
</dbReference>
<feature type="domain" description="PucR C-terminal helix-turn-helix" evidence="3">
    <location>
        <begin position="331"/>
        <end position="389"/>
    </location>
</feature>
<accession>A0A1H6V8R8</accession>
<dbReference type="RefSeq" id="WP_091829036.1">
    <property type="nucleotide sequence ID" value="NZ_FNZK01000002.1"/>
</dbReference>
<dbReference type="Pfam" id="PF17853">
    <property type="entry name" value="GGDEF_2"/>
    <property type="match status" value="1"/>
</dbReference>
<dbReference type="AlphaFoldDB" id="A0A1H6V8R8"/>
<dbReference type="InterPro" id="IPR042070">
    <property type="entry name" value="PucR_C-HTH_sf"/>
</dbReference>
<evidence type="ECO:0000259" key="4">
    <source>
        <dbReference type="Pfam" id="PF17853"/>
    </source>
</evidence>
<dbReference type="PANTHER" id="PTHR33744">
    <property type="entry name" value="CARBOHYDRATE DIACID REGULATOR"/>
    <property type="match status" value="1"/>
</dbReference>
<dbReference type="InterPro" id="IPR025736">
    <property type="entry name" value="PucR_C-HTH_dom"/>
</dbReference>
<proteinExistence type="inferred from homology"/>
<evidence type="ECO:0000313" key="6">
    <source>
        <dbReference type="Proteomes" id="UP000199662"/>
    </source>
</evidence>
<dbReference type="InterPro" id="IPR012914">
    <property type="entry name" value="PucR_dom"/>
</dbReference>
<dbReference type="Gene3D" id="1.10.10.2840">
    <property type="entry name" value="PucR C-terminal helix-turn-helix domain"/>
    <property type="match status" value="1"/>
</dbReference>
<evidence type="ECO:0000259" key="2">
    <source>
        <dbReference type="Pfam" id="PF07905"/>
    </source>
</evidence>
<dbReference type="PANTHER" id="PTHR33744:SF1">
    <property type="entry name" value="DNA-BINDING TRANSCRIPTIONAL ACTIVATOR ADER"/>
    <property type="match status" value="1"/>
</dbReference>
<feature type="domain" description="Purine catabolism PurC-like" evidence="2">
    <location>
        <begin position="5"/>
        <end position="126"/>
    </location>
</feature>
<keyword evidence="6" id="KW-1185">Reference proteome</keyword>
<sequence>MFYADIMKLPQLKELVLLGGAKGIHRPIRWLYFADCMECLENSDNLGDWIHGGELIIVTNISITRNIKKLKQFMYAADKKNAAGFIINVGQISPEIIQVADTLAMPLFELSLSIKLVDLSQLVCKKLIEQENRENALDRFFADLLYTTYKSDMETIYKAQYYGIDLQKPACIAIFRLFSEKGTVNEAEQEEYRTNLQKAIQYEFYNQGSKNLLLLTQNNDIIIRIPLYTLQADIKEVLQHIRNYFARFCKLSFWVGVSDTCDTVEGLKAAVKDAVKTIRISQIMDKKELFYKEMGIYSILTNVENESLLVDYYKDRLGLLIDFDKRQDKNLCDTLETYLECDCNVRKTSSVLFVHRNTLRNRLDKIENILNQKIEGLSFCMELQFAFKVKTYCDMFLL</sequence>
<dbReference type="Pfam" id="PF13556">
    <property type="entry name" value="HTH_30"/>
    <property type="match status" value="1"/>
</dbReference>
<gene>
    <name evidence="5" type="ORF">SAMN05660742_102201</name>
</gene>
<reference evidence="5 6" key="1">
    <citation type="submission" date="2016-10" db="EMBL/GenBank/DDBJ databases">
        <authorList>
            <person name="de Groot N.N."/>
        </authorList>
    </citation>
    <scope>NUCLEOTIDE SEQUENCE [LARGE SCALE GENOMIC DNA]</scope>
    <source>
        <strain evidence="5 6">DSM 2179</strain>
    </source>
</reference>
<evidence type="ECO:0000256" key="1">
    <source>
        <dbReference type="ARBA" id="ARBA00006754"/>
    </source>
</evidence>
<evidence type="ECO:0000259" key="3">
    <source>
        <dbReference type="Pfam" id="PF13556"/>
    </source>
</evidence>
<dbReference type="EMBL" id="FNZK01000002">
    <property type="protein sequence ID" value="SEI99304.1"/>
    <property type="molecule type" value="Genomic_DNA"/>
</dbReference>
<comment type="similarity">
    <text evidence="1">Belongs to the CdaR family.</text>
</comment>
<dbReference type="InterPro" id="IPR041522">
    <property type="entry name" value="CdaR_GGDEF"/>
</dbReference>
<feature type="domain" description="CdaR GGDEF-like" evidence="4">
    <location>
        <begin position="152"/>
        <end position="280"/>
    </location>
</feature>
<name>A0A1H6V8R8_9FIRM</name>
<dbReference type="Proteomes" id="UP000199662">
    <property type="component" value="Unassembled WGS sequence"/>
</dbReference>